<reference evidence="4 5" key="1">
    <citation type="submission" date="2014-04" db="EMBL/GenBank/DDBJ databases">
        <title>A comprehensive comparison of genomes of Erythrobacter spp. strains.</title>
        <authorList>
            <person name="Zheng Q."/>
        </authorList>
    </citation>
    <scope>NUCLEOTIDE SEQUENCE [LARGE SCALE GENOMIC DNA]</scope>
    <source>
        <strain evidence="4 5">DSM 6997</strain>
    </source>
</reference>
<dbReference type="RefSeq" id="WP_051698864.1">
    <property type="nucleotide sequence ID" value="NZ_JMIW01000001.1"/>
</dbReference>
<accession>A0A074MFA9</accession>
<dbReference type="Gene3D" id="2.60.40.4070">
    <property type="match status" value="1"/>
</dbReference>
<dbReference type="Proteomes" id="UP000027647">
    <property type="component" value="Unassembled WGS sequence"/>
</dbReference>
<evidence type="ECO:0000259" key="3">
    <source>
        <dbReference type="Pfam" id="PF15902"/>
    </source>
</evidence>
<dbReference type="PANTHER" id="PTHR12106">
    <property type="entry name" value="SORTILIN RELATED"/>
    <property type="match status" value="1"/>
</dbReference>
<dbReference type="eggNOG" id="COG4447">
    <property type="taxonomic scope" value="Bacteria"/>
</dbReference>
<protein>
    <recommendedName>
        <fullName evidence="3">Sortilin N-terminal domain-containing protein</fullName>
    </recommendedName>
</protein>
<evidence type="ECO:0000313" key="5">
    <source>
        <dbReference type="Proteomes" id="UP000027647"/>
    </source>
</evidence>
<proteinExistence type="predicted"/>
<organism evidence="4 5">
    <name type="scientific">Erythrobacter longus</name>
    <dbReference type="NCBI Taxonomy" id="1044"/>
    <lineage>
        <taxon>Bacteria</taxon>
        <taxon>Pseudomonadati</taxon>
        <taxon>Pseudomonadota</taxon>
        <taxon>Alphaproteobacteria</taxon>
        <taxon>Sphingomonadales</taxon>
        <taxon>Erythrobacteraceae</taxon>
        <taxon>Erythrobacter/Porphyrobacter group</taxon>
        <taxon>Erythrobacter</taxon>
    </lineage>
</organism>
<dbReference type="CDD" id="cd15482">
    <property type="entry name" value="Sialidase_non-viral"/>
    <property type="match status" value="2"/>
</dbReference>
<dbReference type="InterPro" id="IPR050310">
    <property type="entry name" value="VPS10-sortilin"/>
</dbReference>
<dbReference type="Pfam" id="PF15902">
    <property type="entry name" value="Sortilin-Vps10"/>
    <property type="match status" value="2"/>
</dbReference>
<evidence type="ECO:0000256" key="2">
    <source>
        <dbReference type="SAM" id="SignalP"/>
    </source>
</evidence>
<comment type="caution">
    <text evidence="4">The sequence shown here is derived from an EMBL/GenBank/DDBJ whole genome shotgun (WGS) entry which is preliminary data.</text>
</comment>
<evidence type="ECO:0000256" key="1">
    <source>
        <dbReference type="ARBA" id="ARBA00022737"/>
    </source>
</evidence>
<keyword evidence="2" id="KW-0732">Signal</keyword>
<dbReference type="OrthoDB" id="9764804at2"/>
<dbReference type="AlphaFoldDB" id="A0A074MFA9"/>
<evidence type="ECO:0000313" key="4">
    <source>
        <dbReference type="EMBL" id="KEO91485.1"/>
    </source>
</evidence>
<gene>
    <name evidence="4" type="ORF">EH31_02115</name>
</gene>
<dbReference type="STRING" id="1044.EH31_02115"/>
<keyword evidence="5" id="KW-1185">Reference proteome</keyword>
<dbReference type="PANTHER" id="PTHR12106:SF27">
    <property type="entry name" value="SORTILIN-RELATED RECEPTOR"/>
    <property type="match status" value="1"/>
</dbReference>
<feature type="domain" description="Sortilin N-terminal" evidence="3">
    <location>
        <begin position="134"/>
        <end position="260"/>
    </location>
</feature>
<feature type="domain" description="Sortilin N-terminal" evidence="3">
    <location>
        <begin position="294"/>
        <end position="402"/>
    </location>
</feature>
<feature type="signal peptide" evidence="2">
    <location>
        <begin position="1"/>
        <end position="27"/>
    </location>
</feature>
<dbReference type="EMBL" id="JMIW01000001">
    <property type="protein sequence ID" value="KEO91485.1"/>
    <property type="molecule type" value="Genomic_DNA"/>
</dbReference>
<name>A0A074MFA9_ERYLO</name>
<dbReference type="Gene3D" id="2.130.10.10">
    <property type="entry name" value="YVTN repeat-like/Quinoprotein amine dehydrogenase"/>
    <property type="match status" value="5"/>
</dbReference>
<dbReference type="InterPro" id="IPR031778">
    <property type="entry name" value="Sortilin_N"/>
</dbReference>
<feature type="chain" id="PRO_5001697124" description="Sortilin N-terminal domain-containing protein" evidence="2">
    <location>
        <begin position="28"/>
        <end position="1094"/>
    </location>
</feature>
<dbReference type="InterPro" id="IPR015943">
    <property type="entry name" value="WD40/YVTN_repeat-like_dom_sf"/>
</dbReference>
<sequence length="1094" mass="120701">MSLQKLFLTLLAALGLAISGLGSVAFAQDDEDQPALSSGTFDAFKLRGIGPAFMSGRIADIAIVQDDPATWYVAVGSGGVWKTENAGTTWKSLFDGQTSYSIGSLGLDPSDPSRIWVGTGENHGGRHLAYGDGIYLSEDGGQTWVKKGLENSERIGKIIVHPEDSNTVWVAAQGPIWSAGGQRGVYKTTDGGDTWEQVLSSDNGHTGAGDLMIDPSNPDRLYATTWQRHRTVAAYVGGGPESGIWRSEDGGETWTELKTGLPEGNMGKIGIAISPIQTDVVYAAIELDRREGGIWRSDDRGSSWTKMSDTVSGGTGPHYYQELYASPHFFDRIYLMSNTSQISNDGGKTFSDLNNELKHVDDHALAFRPDDPDYVLFGSDGGLYESYDHTKTWRFINNLPVTQFYKVAVDDAEPFYYVYGGTQDNNSQGGPSRTDNRHGIRNDDWFITLFADGHQSATEPGNPNIMYAQWQQGNLARIDRITGEVVHIQPQAAPGEPIMRWNWDAPILVSSHEPTRIYHASQRLWRSDDRGDTWRAISPDLTRDENRLRLPIQGRQQSWDAGWDLLAMSQYNTIANVGESPLDENLLYVGTDDGLIQVTEDGGNTWRRLEVGSMPGVPDTAYVNDIRADLFDVNTVYVALDNHKYGDFKPYLLKSTNRGRTWTSIKSNIPDRHLVWRIVQDHENPNLLFTATEFALFFSVDGGAKWVKMTGDAPTIAFRDLTIQRREDDLVAASFGRGFFIVDDISPLREVSEASLRSEAMLFPGRKAWWYIEQHPLAFDAGGSQGHGYYRAPNPEFGANFTYYLADDIQSLEDIRQEREKPIVERGGNTPFPSFDSLTQEILEEKPEVHLTVRDSAGNVVRRIKGPAKKGFHRVNWDLRFPSQSALTRMPGEDDDGSGFLVSPGQYTVSLSKRVRGVTTELVGPQAFNVERLRDGALPAQADASDFWAEISAFDRSVTAAAATLNDAQRRIDLMKVAVARAGGDVTALDNRLTALRDEANALDAMMNGNQARNAIAERTQPTVRSRLGLVMMGVGASTYGPTQTHRDQFGYAQAEFASVRDRLRTLTESSIPAFEAELAAAGAPWVAGSALPQ</sequence>
<dbReference type="SUPFAM" id="SSF110296">
    <property type="entry name" value="Oligoxyloglucan reducing end-specific cellobiohydrolase"/>
    <property type="match status" value="2"/>
</dbReference>
<keyword evidence="1" id="KW-0677">Repeat</keyword>